<evidence type="ECO:0000256" key="7">
    <source>
        <dbReference type="HAMAP-Rule" id="MF_00258"/>
    </source>
</evidence>
<keyword evidence="6 7" id="KW-0961">Cell wall biogenesis/degradation</keyword>
<feature type="binding site" evidence="7">
    <location>
        <begin position="182"/>
        <end position="183"/>
    </location>
    <ligand>
        <name>substrate</name>
    </ligand>
</feature>
<comment type="function">
    <text evidence="7">Provides the (R)-glutamate required for cell wall biosynthesis.</text>
</comment>
<evidence type="ECO:0000256" key="3">
    <source>
        <dbReference type="ARBA" id="ARBA00022960"/>
    </source>
</evidence>
<dbReference type="EC" id="5.1.1.3" evidence="2 7"/>
<dbReference type="InterPro" id="IPR004391">
    <property type="entry name" value="Glu_race"/>
</dbReference>
<feature type="active site" description="Proton donor/acceptor" evidence="7">
    <location>
        <position position="69"/>
    </location>
</feature>
<feature type="binding site" evidence="7">
    <location>
        <begin position="5"/>
        <end position="6"/>
    </location>
    <ligand>
        <name>substrate</name>
    </ligand>
</feature>
<comment type="catalytic activity">
    <reaction evidence="1 7">
        <text>L-glutamate = D-glutamate</text>
        <dbReference type="Rhea" id="RHEA:12813"/>
        <dbReference type="ChEBI" id="CHEBI:29985"/>
        <dbReference type="ChEBI" id="CHEBI:29986"/>
        <dbReference type="EC" id="5.1.1.3"/>
    </reaction>
</comment>
<organism evidence="8 9">
    <name type="scientific">Buchnera aphidicola</name>
    <name type="common">Aphis urticata</name>
    <dbReference type="NCBI Taxonomy" id="2708353"/>
    <lineage>
        <taxon>Bacteria</taxon>
        <taxon>Pseudomonadati</taxon>
        <taxon>Pseudomonadota</taxon>
        <taxon>Gammaproteobacteria</taxon>
        <taxon>Enterobacterales</taxon>
        <taxon>Erwiniaceae</taxon>
        <taxon>Buchnera</taxon>
    </lineage>
</organism>
<proteinExistence type="inferred from homology"/>
<dbReference type="Proteomes" id="UP000502374">
    <property type="component" value="Chromosome"/>
</dbReference>
<dbReference type="GO" id="GO:0009252">
    <property type="term" value="P:peptidoglycan biosynthetic process"/>
    <property type="evidence" value="ECO:0007669"/>
    <property type="project" value="UniProtKB-UniRule"/>
</dbReference>
<dbReference type="PANTHER" id="PTHR21198:SF2">
    <property type="entry name" value="GLUTAMATE RACEMASE"/>
    <property type="match status" value="1"/>
</dbReference>
<dbReference type="InterPro" id="IPR001920">
    <property type="entry name" value="Asp/Glu_race"/>
</dbReference>
<dbReference type="HAMAP" id="MF_00258">
    <property type="entry name" value="Glu_racemase"/>
    <property type="match status" value="1"/>
</dbReference>
<dbReference type="PROSITE" id="PS00923">
    <property type="entry name" value="ASP_GLU_RACEMASE_1"/>
    <property type="match status" value="1"/>
</dbReference>
<comment type="similarity">
    <text evidence="7">Belongs to the aspartate/glutamate racemases family.</text>
</comment>
<feature type="binding site" evidence="7">
    <location>
        <begin position="70"/>
        <end position="71"/>
    </location>
    <ligand>
        <name>substrate</name>
    </ligand>
</feature>
<dbReference type="GO" id="GO:0008881">
    <property type="term" value="F:glutamate racemase activity"/>
    <property type="evidence" value="ECO:0007669"/>
    <property type="project" value="UniProtKB-UniRule"/>
</dbReference>
<dbReference type="GO" id="GO:0008360">
    <property type="term" value="P:regulation of cell shape"/>
    <property type="evidence" value="ECO:0007669"/>
    <property type="project" value="UniProtKB-KW"/>
</dbReference>
<dbReference type="InterPro" id="IPR018187">
    <property type="entry name" value="Asp/Glu_racemase_AS_1"/>
</dbReference>
<reference evidence="8 9" key="1">
    <citation type="submission" date="2020-02" db="EMBL/GenBank/DDBJ databases">
        <title>Parallel evolution in the integration of a co-obligate aphid symbiosis.</title>
        <authorList>
            <person name="Monnin D."/>
            <person name="Jackson R."/>
            <person name="Kiers E.T."/>
            <person name="Bunker M."/>
            <person name="Ellers J."/>
            <person name="Henry L.M."/>
        </authorList>
    </citation>
    <scope>NUCLEOTIDE SEQUENCE [LARGE SCALE GENOMIC DNA]</scope>
    <source>
        <strain evidence="8">AURT-53B</strain>
    </source>
</reference>
<keyword evidence="5 7" id="KW-0413">Isomerase</keyword>
<comment type="pathway">
    <text evidence="7">Cell wall biogenesis; peptidoglycan biosynthesis.</text>
</comment>
<protein>
    <recommendedName>
        <fullName evidence="2 7">Glutamate racemase</fullName>
        <ecNumber evidence="2 7">5.1.1.3</ecNumber>
    </recommendedName>
</protein>
<dbReference type="SUPFAM" id="SSF53681">
    <property type="entry name" value="Aspartate/glutamate racemase"/>
    <property type="match status" value="2"/>
</dbReference>
<accession>A0AAJ4GCC4</accession>
<evidence type="ECO:0000313" key="9">
    <source>
        <dbReference type="Proteomes" id="UP000502374"/>
    </source>
</evidence>
<evidence type="ECO:0000256" key="1">
    <source>
        <dbReference type="ARBA" id="ARBA00001602"/>
    </source>
</evidence>
<dbReference type="PANTHER" id="PTHR21198">
    <property type="entry name" value="GLUTAMATE RACEMASE"/>
    <property type="match status" value="1"/>
</dbReference>
<feature type="active site" description="Proton donor/acceptor" evidence="7">
    <location>
        <position position="181"/>
    </location>
</feature>
<sequence length="260" mass="29838">MLIFDSGIGGIAILENIKNKLPNKNYIYLLDNEGFPYGEKTESFIIKRSTKIINTIKNLYPIKIVIIACNTASTISLSVLKKKFNIPIIGVLPSLDKATEIQKNNNIGFIATKATINSSYMKNLISQYINYINIKVIATNELARIAEKKMKKISIPNDALKKIFHSWIIPSVQPDTIYLGCTHFSFLKNEIQSIFYKPISFLDSHTITTKAVKKYFLDNKNNQNIKKNIFLYSKNNKELDKLLYILKKYKFNDIKKVNLN</sequence>
<evidence type="ECO:0000256" key="5">
    <source>
        <dbReference type="ARBA" id="ARBA00023235"/>
    </source>
</evidence>
<dbReference type="InterPro" id="IPR015942">
    <property type="entry name" value="Asp/Glu/hydantoin_racemase"/>
</dbReference>
<keyword evidence="4 7" id="KW-0573">Peptidoglycan synthesis</keyword>
<evidence type="ECO:0000256" key="2">
    <source>
        <dbReference type="ARBA" id="ARBA00013090"/>
    </source>
</evidence>
<evidence type="ECO:0000256" key="6">
    <source>
        <dbReference type="ARBA" id="ARBA00023316"/>
    </source>
</evidence>
<dbReference type="AlphaFoldDB" id="A0AAJ4GCC4"/>
<evidence type="ECO:0000313" key="8">
    <source>
        <dbReference type="EMBL" id="QIQ41549.1"/>
    </source>
</evidence>
<dbReference type="EMBL" id="CP048744">
    <property type="protein sequence ID" value="QIQ41549.1"/>
    <property type="molecule type" value="Genomic_DNA"/>
</dbReference>
<feature type="binding site" evidence="7">
    <location>
        <begin position="37"/>
        <end position="38"/>
    </location>
    <ligand>
        <name>substrate</name>
    </ligand>
</feature>
<gene>
    <name evidence="7 8" type="primary">murI</name>
    <name evidence="8" type="ORF">G4B00_02805</name>
</gene>
<dbReference type="Pfam" id="PF01177">
    <property type="entry name" value="Asp_Glu_race"/>
    <property type="match status" value="1"/>
</dbReference>
<keyword evidence="3 7" id="KW-0133">Cell shape</keyword>
<dbReference type="GO" id="GO:0071555">
    <property type="term" value="P:cell wall organization"/>
    <property type="evidence" value="ECO:0007669"/>
    <property type="project" value="UniProtKB-KW"/>
</dbReference>
<evidence type="ECO:0000256" key="4">
    <source>
        <dbReference type="ARBA" id="ARBA00022984"/>
    </source>
</evidence>
<dbReference type="Gene3D" id="3.40.50.1860">
    <property type="match status" value="2"/>
</dbReference>
<name>A0AAJ4GCC4_9GAMM</name>
<dbReference type="NCBIfam" id="TIGR00067">
    <property type="entry name" value="glut_race"/>
    <property type="match status" value="1"/>
</dbReference>